<accession>A0ABX1THQ0</accession>
<name>A0ABX1THQ0_9GAMM</name>
<proteinExistence type="predicted"/>
<evidence type="ECO:0000313" key="2">
    <source>
        <dbReference type="Proteomes" id="UP000760480"/>
    </source>
</evidence>
<gene>
    <name evidence="1" type="ORF">E4P82_06515</name>
</gene>
<protein>
    <submittedName>
        <fullName evidence="1">Uncharacterized protein</fullName>
    </submittedName>
</protein>
<sequence length="407" mass="45277">MSDRSISQASSTTRYRFGFGLMGPILAECCHALYAYLDAAADGGQSRVLYCARGGLILKRALERYLERIERAPPILGEDFMVSRLAAARLALEVCPVRAAPLLALEFEGRSCAAAASVLSGRAVLSRGDWAQPYRFERLFELMSADAVGRQVHEAMIEQAMLLRAHIALISVGARSLHVVDTGVFGSIGYYLALGLPDKVLHPVLLFRANYKRSAKLVLPPAIGLVCDQDHYCPWKPRSVSRLYWPLIEAFFEPELPSVRTYKRAADGEVLSNLQQPNWRERLSPDSDPVRAGAFDYLATLDPASVPAIVQQSTNAWRALRKRIVYPTQEDIALLGVSRRCVDFGFDDLVSFSEPVSLTASLSRIARVRNSIWPEGKIRKLYPRMAGVWLRLLEANRTITGILRAML</sequence>
<comment type="caution">
    <text evidence="1">The sequence shown here is derived from an EMBL/GenBank/DDBJ whole genome shotgun (WGS) entry which is preliminary data.</text>
</comment>
<reference evidence="1 2" key="1">
    <citation type="submission" date="2019-03" db="EMBL/GenBank/DDBJ databases">
        <title>Metabolic reconstructions from genomes of highly enriched 'Candidatus Accumulibacter' and 'Candidatus Competibacter' bioreactor populations.</title>
        <authorList>
            <person name="Annavajhala M.K."/>
            <person name="Welles L."/>
            <person name="Abbas B."/>
            <person name="Sorokin D."/>
            <person name="Park H."/>
            <person name="Van Loosdrecht M."/>
            <person name="Chandran K."/>
        </authorList>
    </citation>
    <scope>NUCLEOTIDE SEQUENCE [LARGE SCALE GENOMIC DNA]</scope>
    <source>
        <strain evidence="1 2">SBR_G</strain>
    </source>
</reference>
<organism evidence="1 2">
    <name type="scientific">Candidatus Competibacter phosphatis</name>
    <dbReference type="NCBI Taxonomy" id="221280"/>
    <lineage>
        <taxon>Bacteria</taxon>
        <taxon>Pseudomonadati</taxon>
        <taxon>Pseudomonadota</taxon>
        <taxon>Gammaproteobacteria</taxon>
        <taxon>Candidatus Competibacteraceae</taxon>
        <taxon>Candidatus Competibacter</taxon>
    </lineage>
</organism>
<dbReference type="EMBL" id="SPMZ01000016">
    <property type="protein sequence ID" value="NMQ18892.1"/>
    <property type="molecule type" value="Genomic_DNA"/>
</dbReference>
<evidence type="ECO:0000313" key="1">
    <source>
        <dbReference type="EMBL" id="NMQ18892.1"/>
    </source>
</evidence>
<dbReference type="RefSeq" id="WP_169248141.1">
    <property type="nucleotide sequence ID" value="NZ_SPMZ01000016.1"/>
</dbReference>
<dbReference type="Proteomes" id="UP000760480">
    <property type="component" value="Unassembled WGS sequence"/>
</dbReference>
<keyword evidence="2" id="KW-1185">Reference proteome</keyword>